<sequence>MTSLLVFSDLLTGLMRQNFGPGGLRRRKLAFTMIGTRQGALDVAQLRIIELEQREHEHGATADPAIDQTARALECLGEAECGTIEVEEWVAALESELKECHAQFNALKVTADEAVKALIEAEENAMRSEQS</sequence>
<proteinExistence type="predicted"/>
<evidence type="ECO:0000313" key="1">
    <source>
        <dbReference type="EMBL" id="CAH9081226.1"/>
    </source>
</evidence>
<name>A0A9P1E5A4_CUSEU</name>
<comment type="caution">
    <text evidence="1">The sequence shown here is derived from an EMBL/GenBank/DDBJ whole genome shotgun (WGS) entry which is preliminary data.</text>
</comment>
<reference evidence="1" key="1">
    <citation type="submission" date="2022-07" db="EMBL/GenBank/DDBJ databases">
        <authorList>
            <person name="Macas J."/>
            <person name="Novak P."/>
            <person name="Neumann P."/>
        </authorList>
    </citation>
    <scope>NUCLEOTIDE SEQUENCE</scope>
</reference>
<dbReference type="EMBL" id="CAMAPE010000014">
    <property type="protein sequence ID" value="CAH9081226.1"/>
    <property type="molecule type" value="Genomic_DNA"/>
</dbReference>
<dbReference type="Proteomes" id="UP001152484">
    <property type="component" value="Unassembled WGS sequence"/>
</dbReference>
<keyword evidence="2" id="KW-1185">Reference proteome</keyword>
<dbReference type="AlphaFoldDB" id="A0A9P1E5A4"/>
<organism evidence="1 2">
    <name type="scientific">Cuscuta europaea</name>
    <name type="common">European dodder</name>
    <dbReference type="NCBI Taxonomy" id="41803"/>
    <lineage>
        <taxon>Eukaryota</taxon>
        <taxon>Viridiplantae</taxon>
        <taxon>Streptophyta</taxon>
        <taxon>Embryophyta</taxon>
        <taxon>Tracheophyta</taxon>
        <taxon>Spermatophyta</taxon>
        <taxon>Magnoliopsida</taxon>
        <taxon>eudicotyledons</taxon>
        <taxon>Gunneridae</taxon>
        <taxon>Pentapetalae</taxon>
        <taxon>asterids</taxon>
        <taxon>lamiids</taxon>
        <taxon>Solanales</taxon>
        <taxon>Convolvulaceae</taxon>
        <taxon>Cuscuteae</taxon>
        <taxon>Cuscuta</taxon>
        <taxon>Cuscuta subgen. Cuscuta</taxon>
    </lineage>
</organism>
<accession>A0A9P1E5A4</accession>
<gene>
    <name evidence="1" type="ORF">CEURO_LOCUS7821</name>
</gene>
<protein>
    <submittedName>
        <fullName evidence="1">Uncharacterized protein</fullName>
    </submittedName>
</protein>
<evidence type="ECO:0000313" key="2">
    <source>
        <dbReference type="Proteomes" id="UP001152484"/>
    </source>
</evidence>